<evidence type="ECO:0008006" key="4">
    <source>
        <dbReference type="Google" id="ProtNLM"/>
    </source>
</evidence>
<comment type="caution">
    <text evidence="2">The sequence shown here is derived from an EMBL/GenBank/DDBJ whole genome shotgun (WGS) entry which is preliminary data.</text>
</comment>
<protein>
    <recommendedName>
        <fullName evidence="4">Reverse transcriptase domain-containing protein</fullName>
    </recommendedName>
</protein>
<keyword evidence="1" id="KW-1133">Transmembrane helix</keyword>
<organism evidence="2 3">
    <name type="scientific">Manduca sexta</name>
    <name type="common">Tobacco hawkmoth</name>
    <name type="synonym">Tobacco hornworm</name>
    <dbReference type="NCBI Taxonomy" id="7130"/>
    <lineage>
        <taxon>Eukaryota</taxon>
        <taxon>Metazoa</taxon>
        <taxon>Ecdysozoa</taxon>
        <taxon>Arthropoda</taxon>
        <taxon>Hexapoda</taxon>
        <taxon>Insecta</taxon>
        <taxon>Pterygota</taxon>
        <taxon>Neoptera</taxon>
        <taxon>Endopterygota</taxon>
        <taxon>Lepidoptera</taxon>
        <taxon>Glossata</taxon>
        <taxon>Ditrysia</taxon>
        <taxon>Bombycoidea</taxon>
        <taxon>Sphingidae</taxon>
        <taxon>Sphinginae</taxon>
        <taxon>Sphingini</taxon>
        <taxon>Manduca</taxon>
    </lineage>
</organism>
<sequence>MKGSVVFNSQLSSPFDMRRGVRHSCVLAPTLFGIFSLLIKVAFEDAKQGIHMHTRYDGKLYNVSPFLSKCHREDLLADCLLFADDAALVATSQEELQNIMDKFAKACVLLSMSINAKKIVVMKQGCTITPIILLSGTPLENFGSFCYLESTVTGNLSLDAEIVSRNGKAATMSDTLHARIWDNRHLTTKSKMIVYQICIISII</sequence>
<accession>A0A921YV00</accession>
<dbReference type="Proteomes" id="UP000791440">
    <property type="component" value="Unassembled WGS sequence"/>
</dbReference>
<proteinExistence type="predicted"/>
<reference evidence="2" key="1">
    <citation type="journal article" date="2016" name="Insect Biochem. Mol. Biol.">
        <title>Multifaceted biological insights from a draft genome sequence of the tobacco hornworm moth, Manduca sexta.</title>
        <authorList>
            <person name="Kanost M.R."/>
            <person name="Arrese E.L."/>
            <person name="Cao X."/>
            <person name="Chen Y.R."/>
            <person name="Chellapilla S."/>
            <person name="Goldsmith M.R."/>
            <person name="Grosse-Wilde E."/>
            <person name="Heckel D.G."/>
            <person name="Herndon N."/>
            <person name="Jiang H."/>
            <person name="Papanicolaou A."/>
            <person name="Qu J."/>
            <person name="Soulages J.L."/>
            <person name="Vogel H."/>
            <person name="Walters J."/>
            <person name="Waterhouse R.M."/>
            <person name="Ahn S.J."/>
            <person name="Almeida F.C."/>
            <person name="An C."/>
            <person name="Aqrawi P."/>
            <person name="Bretschneider A."/>
            <person name="Bryant W.B."/>
            <person name="Bucks S."/>
            <person name="Chao H."/>
            <person name="Chevignon G."/>
            <person name="Christen J.M."/>
            <person name="Clarke D.F."/>
            <person name="Dittmer N.T."/>
            <person name="Ferguson L.C.F."/>
            <person name="Garavelou S."/>
            <person name="Gordon K.H.J."/>
            <person name="Gunaratna R.T."/>
            <person name="Han Y."/>
            <person name="Hauser F."/>
            <person name="He Y."/>
            <person name="Heidel-Fischer H."/>
            <person name="Hirsh A."/>
            <person name="Hu Y."/>
            <person name="Jiang H."/>
            <person name="Kalra D."/>
            <person name="Klinner C."/>
            <person name="Konig C."/>
            <person name="Kovar C."/>
            <person name="Kroll A.R."/>
            <person name="Kuwar S.S."/>
            <person name="Lee S.L."/>
            <person name="Lehman R."/>
            <person name="Li K."/>
            <person name="Li Z."/>
            <person name="Liang H."/>
            <person name="Lovelace S."/>
            <person name="Lu Z."/>
            <person name="Mansfield J.H."/>
            <person name="McCulloch K.J."/>
            <person name="Mathew T."/>
            <person name="Morton B."/>
            <person name="Muzny D.M."/>
            <person name="Neunemann D."/>
            <person name="Ongeri F."/>
            <person name="Pauchet Y."/>
            <person name="Pu L.L."/>
            <person name="Pyrousis I."/>
            <person name="Rao X.J."/>
            <person name="Redding A."/>
            <person name="Roesel C."/>
            <person name="Sanchez-Gracia A."/>
            <person name="Schaack S."/>
            <person name="Shukla A."/>
            <person name="Tetreau G."/>
            <person name="Wang Y."/>
            <person name="Xiong G.H."/>
            <person name="Traut W."/>
            <person name="Walsh T.K."/>
            <person name="Worley K.C."/>
            <person name="Wu D."/>
            <person name="Wu W."/>
            <person name="Wu Y.Q."/>
            <person name="Zhang X."/>
            <person name="Zou Z."/>
            <person name="Zucker H."/>
            <person name="Briscoe A.D."/>
            <person name="Burmester T."/>
            <person name="Clem R.J."/>
            <person name="Feyereisen R."/>
            <person name="Grimmelikhuijzen C.J.P."/>
            <person name="Hamodrakas S.J."/>
            <person name="Hansson B.S."/>
            <person name="Huguet E."/>
            <person name="Jermiin L.S."/>
            <person name="Lan Q."/>
            <person name="Lehman H.K."/>
            <person name="Lorenzen M."/>
            <person name="Merzendorfer H."/>
            <person name="Michalopoulos I."/>
            <person name="Morton D.B."/>
            <person name="Muthukrishnan S."/>
            <person name="Oakeshott J.G."/>
            <person name="Palmer W."/>
            <person name="Park Y."/>
            <person name="Passarelli A.L."/>
            <person name="Rozas J."/>
            <person name="Schwartz L.M."/>
            <person name="Smith W."/>
            <person name="Southgate A."/>
            <person name="Vilcinskas A."/>
            <person name="Vogt R."/>
            <person name="Wang P."/>
            <person name="Werren J."/>
            <person name="Yu X.Q."/>
            <person name="Zhou J.J."/>
            <person name="Brown S.J."/>
            <person name="Scherer S.E."/>
            <person name="Richards S."/>
            <person name="Blissard G.W."/>
        </authorList>
    </citation>
    <scope>NUCLEOTIDE SEQUENCE</scope>
</reference>
<dbReference type="PANTHER" id="PTHR47027">
    <property type="entry name" value="REVERSE TRANSCRIPTASE DOMAIN-CONTAINING PROTEIN"/>
    <property type="match status" value="1"/>
</dbReference>
<evidence type="ECO:0000256" key="1">
    <source>
        <dbReference type="SAM" id="Phobius"/>
    </source>
</evidence>
<dbReference type="EMBL" id="JH668329">
    <property type="protein sequence ID" value="KAG6446097.1"/>
    <property type="molecule type" value="Genomic_DNA"/>
</dbReference>
<evidence type="ECO:0000313" key="3">
    <source>
        <dbReference type="Proteomes" id="UP000791440"/>
    </source>
</evidence>
<gene>
    <name evidence="2" type="ORF">O3G_MSEX004243</name>
</gene>
<reference evidence="2" key="2">
    <citation type="submission" date="2020-12" db="EMBL/GenBank/DDBJ databases">
        <authorList>
            <person name="Kanost M."/>
        </authorList>
    </citation>
    <scope>NUCLEOTIDE SEQUENCE</scope>
</reference>
<dbReference type="AlphaFoldDB" id="A0A921YV00"/>
<keyword evidence="1" id="KW-0472">Membrane</keyword>
<keyword evidence="1" id="KW-0812">Transmembrane</keyword>
<name>A0A921YV00_MANSE</name>
<feature type="transmembrane region" description="Helical" evidence="1">
    <location>
        <begin position="20"/>
        <end position="43"/>
    </location>
</feature>
<evidence type="ECO:0000313" key="2">
    <source>
        <dbReference type="EMBL" id="KAG6446097.1"/>
    </source>
</evidence>
<keyword evidence="3" id="KW-1185">Reference proteome</keyword>
<dbReference type="PANTHER" id="PTHR47027:SF20">
    <property type="entry name" value="REVERSE TRANSCRIPTASE-LIKE PROTEIN WITH RNA-DIRECTED DNA POLYMERASE DOMAIN"/>
    <property type="match status" value="1"/>
</dbReference>